<sequence>MSMADEKLSVEYWRFSDGKFGPHYIDLMAFDSNVMLDANGQPLKHFTPFPYYKIQVYHYLRSDQAFFKLQYLSCDRGNDLGLVLIQEVKRFQGSSGIMFSHTVGKTLGNVNSFLLDNPKENGWTATTNQYLTLSKLNEEMKLQRQNTAFLDNSLTLLTSQLQQKFDLLDKKLAEIDRQNETIRMPSILNKGLFS</sequence>
<evidence type="ECO:0000313" key="2">
    <source>
        <dbReference type="Proteomes" id="UP000507470"/>
    </source>
</evidence>
<accession>A0A6J8BY80</accession>
<name>A0A6J8BY80_MYTCO</name>
<gene>
    <name evidence="1" type="ORF">MCOR_24224</name>
</gene>
<reference evidence="1 2" key="1">
    <citation type="submission" date="2020-06" db="EMBL/GenBank/DDBJ databases">
        <authorList>
            <person name="Li R."/>
            <person name="Bekaert M."/>
        </authorList>
    </citation>
    <scope>NUCLEOTIDE SEQUENCE [LARGE SCALE GENOMIC DNA]</scope>
    <source>
        <strain evidence="2">wild</strain>
    </source>
</reference>
<keyword evidence="2" id="KW-1185">Reference proteome</keyword>
<dbReference type="AlphaFoldDB" id="A0A6J8BY80"/>
<dbReference type="EMBL" id="CACVKT020004298">
    <property type="protein sequence ID" value="CAC5389005.1"/>
    <property type="molecule type" value="Genomic_DNA"/>
</dbReference>
<dbReference type="Proteomes" id="UP000507470">
    <property type="component" value="Unassembled WGS sequence"/>
</dbReference>
<proteinExistence type="predicted"/>
<protein>
    <submittedName>
        <fullName evidence="1">Uncharacterized protein</fullName>
    </submittedName>
</protein>
<dbReference type="OrthoDB" id="6079920at2759"/>
<evidence type="ECO:0000313" key="1">
    <source>
        <dbReference type="EMBL" id="CAC5389005.1"/>
    </source>
</evidence>
<organism evidence="1 2">
    <name type="scientific">Mytilus coruscus</name>
    <name type="common">Sea mussel</name>
    <dbReference type="NCBI Taxonomy" id="42192"/>
    <lineage>
        <taxon>Eukaryota</taxon>
        <taxon>Metazoa</taxon>
        <taxon>Spiralia</taxon>
        <taxon>Lophotrochozoa</taxon>
        <taxon>Mollusca</taxon>
        <taxon>Bivalvia</taxon>
        <taxon>Autobranchia</taxon>
        <taxon>Pteriomorphia</taxon>
        <taxon>Mytilida</taxon>
        <taxon>Mytiloidea</taxon>
        <taxon>Mytilidae</taxon>
        <taxon>Mytilinae</taxon>
        <taxon>Mytilus</taxon>
    </lineage>
</organism>